<dbReference type="VEuPathDB" id="FungiDB:BO78DRAFT_401231"/>
<dbReference type="AlphaFoldDB" id="A0A319F7P4"/>
<dbReference type="InterPro" id="IPR029058">
    <property type="entry name" value="AB_hydrolase_fold"/>
</dbReference>
<dbReference type="PANTHER" id="PTHR43798:SF31">
    <property type="entry name" value="AB HYDROLASE SUPERFAMILY PROTEIN YCLE"/>
    <property type="match status" value="1"/>
</dbReference>
<dbReference type="InterPro" id="IPR000073">
    <property type="entry name" value="AB_hydrolase_1"/>
</dbReference>
<evidence type="ECO:0000313" key="3">
    <source>
        <dbReference type="EMBL" id="PYI01523.1"/>
    </source>
</evidence>
<feature type="domain" description="AB hydrolase-1" evidence="2">
    <location>
        <begin position="30"/>
        <end position="288"/>
    </location>
</feature>
<dbReference type="EMBL" id="KZ826413">
    <property type="protein sequence ID" value="PYI01523.1"/>
    <property type="molecule type" value="Genomic_DNA"/>
</dbReference>
<dbReference type="GO" id="GO:0016020">
    <property type="term" value="C:membrane"/>
    <property type="evidence" value="ECO:0007669"/>
    <property type="project" value="TreeGrafter"/>
</dbReference>
<dbReference type="GO" id="GO:0016787">
    <property type="term" value="F:hydrolase activity"/>
    <property type="evidence" value="ECO:0007669"/>
    <property type="project" value="UniProtKB-KW"/>
</dbReference>
<dbReference type="Pfam" id="PF12697">
    <property type="entry name" value="Abhydrolase_6"/>
    <property type="match status" value="1"/>
</dbReference>
<accession>A0A319F7P4</accession>
<evidence type="ECO:0000313" key="4">
    <source>
        <dbReference type="Proteomes" id="UP000248423"/>
    </source>
</evidence>
<name>A0A319F7P4_ASPSB</name>
<organism evidence="3 4">
    <name type="scientific">Aspergillus sclerotiicarbonarius (strain CBS 121057 / IBT 28362)</name>
    <dbReference type="NCBI Taxonomy" id="1448318"/>
    <lineage>
        <taxon>Eukaryota</taxon>
        <taxon>Fungi</taxon>
        <taxon>Dikarya</taxon>
        <taxon>Ascomycota</taxon>
        <taxon>Pezizomycotina</taxon>
        <taxon>Eurotiomycetes</taxon>
        <taxon>Eurotiomycetidae</taxon>
        <taxon>Eurotiales</taxon>
        <taxon>Aspergillaceae</taxon>
        <taxon>Aspergillus</taxon>
        <taxon>Aspergillus subgen. Circumdati</taxon>
    </lineage>
</organism>
<evidence type="ECO:0000256" key="1">
    <source>
        <dbReference type="ARBA" id="ARBA00022801"/>
    </source>
</evidence>
<keyword evidence="4" id="KW-1185">Reference proteome</keyword>
<sequence>MESHTLTISPQTSIHFTTTKTSPPIPNPLLIFLHYWGGSSNTWHKQTSPTSPHTLTKTHNTVTIDLRGWGQSTGPTTNASPNDYSITPTATDIVSVLTHLQTTTPILDNGIILIGHSMGAKLALAVLSTLPPPLLSQIQGLVLLAPAPPTPLLLPEDMATQQKQAYASEESIRWTVENVLSKTQNLSEDDMDMIVKDSLSRNALARDGWIMYGMAEDITSLVDGVVGRLEGRKVRTFVVAGEEDVVEDKQRVEREVVGFLMRRGGFQVEFEVVRGVRHLVPLEEPGVVGRAVQWVLGC</sequence>
<proteinExistence type="predicted"/>
<reference evidence="3 4" key="1">
    <citation type="submission" date="2018-02" db="EMBL/GenBank/DDBJ databases">
        <title>The genomes of Aspergillus section Nigri reveals drivers in fungal speciation.</title>
        <authorList>
            <consortium name="DOE Joint Genome Institute"/>
            <person name="Vesth T.C."/>
            <person name="Nybo J."/>
            <person name="Theobald S."/>
            <person name="Brandl J."/>
            <person name="Frisvad J.C."/>
            <person name="Nielsen K.F."/>
            <person name="Lyhne E.K."/>
            <person name="Kogle M.E."/>
            <person name="Kuo A."/>
            <person name="Riley R."/>
            <person name="Clum A."/>
            <person name="Nolan M."/>
            <person name="Lipzen A."/>
            <person name="Salamov A."/>
            <person name="Henrissat B."/>
            <person name="Wiebenga A."/>
            <person name="De vries R.P."/>
            <person name="Grigoriev I.V."/>
            <person name="Mortensen U.H."/>
            <person name="Andersen M.R."/>
            <person name="Baker S.E."/>
        </authorList>
    </citation>
    <scope>NUCLEOTIDE SEQUENCE [LARGE SCALE GENOMIC DNA]</scope>
    <source>
        <strain evidence="3 4">CBS 121057</strain>
    </source>
</reference>
<dbReference type="STRING" id="1448318.A0A319F7P4"/>
<dbReference type="PANTHER" id="PTHR43798">
    <property type="entry name" value="MONOACYLGLYCEROL LIPASE"/>
    <property type="match status" value="1"/>
</dbReference>
<dbReference type="InterPro" id="IPR050266">
    <property type="entry name" value="AB_hydrolase_sf"/>
</dbReference>
<dbReference type="Gene3D" id="3.40.50.1820">
    <property type="entry name" value="alpha/beta hydrolase"/>
    <property type="match status" value="1"/>
</dbReference>
<protein>
    <submittedName>
        <fullName evidence="3">Alpha/beta-hydrolase</fullName>
    </submittedName>
</protein>
<dbReference type="Proteomes" id="UP000248423">
    <property type="component" value="Unassembled WGS sequence"/>
</dbReference>
<dbReference type="SUPFAM" id="SSF53474">
    <property type="entry name" value="alpha/beta-Hydrolases"/>
    <property type="match status" value="1"/>
</dbReference>
<dbReference type="OrthoDB" id="2498029at2759"/>
<keyword evidence="1 3" id="KW-0378">Hydrolase</keyword>
<evidence type="ECO:0000259" key="2">
    <source>
        <dbReference type="Pfam" id="PF12697"/>
    </source>
</evidence>
<gene>
    <name evidence="3" type="ORF">BO78DRAFT_401231</name>
</gene>